<dbReference type="AlphaFoldDB" id="A0A930V3M9"/>
<keyword evidence="6" id="KW-1185">Reference proteome</keyword>
<protein>
    <recommendedName>
        <fullName evidence="3">Nuclease SbcCD subunit C</fullName>
    </recommendedName>
</protein>
<organism evidence="5 6">
    <name type="scientific">Nocardioides acrostichi</name>
    <dbReference type="NCBI Taxonomy" id="2784339"/>
    <lineage>
        <taxon>Bacteria</taxon>
        <taxon>Bacillati</taxon>
        <taxon>Actinomycetota</taxon>
        <taxon>Actinomycetes</taxon>
        <taxon>Propionibacteriales</taxon>
        <taxon>Nocardioidaceae</taxon>
        <taxon>Nocardioides</taxon>
    </lineage>
</organism>
<comment type="similarity">
    <text evidence="1">Belongs to the SMC family. SbcC subfamily.</text>
</comment>
<sequence length="814" mass="88460">MGTLLSLLTFEQLVDKIAEFHDRARVGESRNGWKKLLEVAKGLAGTASRDNDPSADSAWYLTEVQAQGYQGIGGEQSLSIELDPTPGITVIHGANGSGKSSIADAIETALQGRVREPALEGRGGNVPIWEREHCGRDVQQATVALTLRSGSNSLRLRCCIDRSGTTTEWSARQSSDGADREIDLSATGWLSAVTGYRPVFSYAVVEREVQLARNLQQFLERLLAFGSCFDVLDQEIENRSAAAIEARDRWDAALRDAQARASEVDKERAREDRTQLLPMEWPTADQDPDSWLRRSELTETGIALPEVPATTLDNLRGLAAAVEHELTELREAETSLHAQLAGPLRDLHAEAEILDDVGDLCPVCATEGVPWLDRLGEAVADVIEIQTRQDSCREAIASLRASTVDVLGNVAAVLAGGEQLEKPGWWQATIAPLLDEAQQAGGRITTGLRTAGSAVVAWVNSPDCEEAVLAASAESDHLRQWRHARREAVDDFVTVWRSTADDASQAAVWSSAKTRLATLRTSLRSERANVLGAQTNLKVEALLADVGITLESITVQGRQASLRVIDQQDRDLQLSMLSAGQRNALLLAPMLAVSDGGPFRFLVLDDPVHAFDQVRVDRLAAAVSEVAKARRVLVLTHDERLKEHLLARNANCDVRGVARDPGTGIVTSAVQGEMWKVLLLDALGVLDTAQTQPQGVTLPPYDIVRGLCRQAFDNALRSLVLRAAVRQSRAPDQDLQELDDEDRTRARIRRARQLVASIPAAGTALDDAEQLVGAYLDGWNRSSHGNPPVGAQDIPSLRAEVQTAQQACERITTI</sequence>
<dbReference type="RefSeq" id="WP_194504470.1">
    <property type="nucleotide sequence ID" value="NZ_JADIVZ010000010.1"/>
</dbReference>
<evidence type="ECO:0000256" key="2">
    <source>
        <dbReference type="ARBA" id="ARBA00011322"/>
    </source>
</evidence>
<dbReference type="InterPro" id="IPR027417">
    <property type="entry name" value="P-loop_NTPase"/>
</dbReference>
<comment type="caution">
    <text evidence="5">The sequence shown here is derived from an EMBL/GenBank/DDBJ whole genome shotgun (WGS) entry which is preliminary data.</text>
</comment>
<feature type="domain" description="RecF/RecN/SMC N-terminal" evidence="4">
    <location>
        <begin position="79"/>
        <end position="643"/>
    </location>
</feature>
<evidence type="ECO:0000313" key="5">
    <source>
        <dbReference type="EMBL" id="MBF4163202.1"/>
    </source>
</evidence>
<dbReference type="InterPro" id="IPR003395">
    <property type="entry name" value="RecF/RecN/SMC_N"/>
</dbReference>
<evidence type="ECO:0000256" key="1">
    <source>
        <dbReference type="ARBA" id="ARBA00006930"/>
    </source>
</evidence>
<comment type="subunit">
    <text evidence="2">Heterodimer of SbcC and SbcD.</text>
</comment>
<reference evidence="5" key="1">
    <citation type="submission" date="2020-11" db="EMBL/GenBank/DDBJ databases">
        <title>Nocardioides sp. CBS4Y-1, whole genome shotgun sequence.</title>
        <authorList>
            <person name="Tuo L."/>
        </authorList>
    </citation>
    <scope>NUCLEOTIDE SEQUENCE</scope>
    <source>
        <strain evidence="5">CBS4Y-1</strain>
    </source>
</reference>
<evidence type="ECO:0000259" key="4">
    <source>
        <dbReference type="Pfam" id="PF02463"/>
    </source>
</evidence>
<proteinExistence type="inferred from homology"/>
<accession>A0A930V3M9</accession>
<dbReference type="PANTHER" id="PTHR32114">
    <property type="entry name" value="ABC TRANSPORTER ABCH.3"/>
    <property type="match status" value="1"/>
</dbReference>
<dbReference type="EMBL" id="JADIVZ010000010">
    <property type="protein sequence ID" value="MBF4163202.1"/>
    <property type="molecule type" value="Genomic_DNA"/>
</dbReference>
<gene>
    <name evidence="5" type="ORF">ISG29_16025</name>
</gene>
<evidence type="ECO:0000313" key="6">
    <source>
        <dbReference type="Proteomes" id="UP000656804"/>
    </source>
</evidence>
<name>A0A930V3M9_9ACTN</name>
<dbReference type="Pfam" id="PF02463">
    <property type="entry name" value="SMC_N"/>
    <property type="match status" value="1"/>
</dbReference>
<dbReference type="Gene3D" id="3.40.50.300">
    <property type="entry name" value="P-loop containing nucleotide triphosphate hydrolases"/>
    <property type="match status" value="2"/>
</dbReference>
<evidence type="ECO:0000256" key="3">
    <source>
        <dbReference type="ARBA" id="ARBA00013368"/>
    </source>
</evidence>
<dbReference type="SUPFAM" id="SSF52540">
    <property type="entry name" value="P-loop containing nucleoside triphosphate hydrolases"/>
    <property type="match status" value="1"/>
</dbReference>
<dbReference type="PANTHER" id="PTHR32114:SF2">
    <property type="entry name" value="ABC TRANSPORTER ABCH.3"/>
    <property type="match status" value="1"/>
</dbReference>
<dbReference type="Proteomes" id="UP000656804">
    <property type="component" value="Unassembled WGS sequence"/>
</dbReference>